<dbReference type="EMBL" id="MHLA01000014">
    <property type="protein sequence ID" value="OGY99588.1"/>
    <property type="molecule type" value="Genomic_DNA"/>
</dbReference>
<sequence>MTITLTDAAKKQLREMFVGADPKPIGIRFAVIGGGCSGFSYHMAWWNPDNTLAQHLQGRDHAYDLDGNELDYATKARVVPNVPEELKMFVDDMSAMYLTGTTVDYQETLQGSGFVFNNPNVKSQCGCGSSFSV</sequence>
<protein>
    <recommendedName>
        <fullName evidence="1">Core domain-containing protein</fullName>
    </recommendedName>
</protein>
<dbReference type="InterPro" id="IPR035903">
    <property type="entry name" value="HesB-like_dom_sf"/>
</dbReference>
<dbReference type="Proteomes" id="UP000178880">
    <property type="component" value="Unassembled WGS sequence"/>
</dbReference>
<dbReference type="STRING" id="1798650.A2945_03000"/>
<dbReference type="AlphaFoldDB" id="A0A1G2CDW8"/>
<dbReference type="PROSITE" id="PS01152">
    <property type="entry name" value="HESB"/>
    <property type="match status" value="1"/>
</dbReference>
<dbReference type="PANTHER" id="PTHR43011">
    <property type="entry name" value="IRON-SULFUR CLUSTER ASSEMBLY 2 HOMOLOG, MITOCHONDRIAL"/>
    <property type="match status" value="1"/>
</dbReference>
<dbReference type="SUPFAM" id="SSF89360">
    <property type="entry name" value="HesB-like domain"/>
    <property type="match status" value="1"/>
</dbReference>
<dbReference type="InterPro" id="IPR017870">
    <property type="entry name" value="FeS_cluster_insertion_CS"/>
</dbReference>
<dbReference type="InterPro" id="IPR000361">
    <property type="entry name" value="ATAP_core_dom"/>
</dbReference>
<name>A0A1G2CDW8_9BACT</name>
<dbReference type="PANTHER" id="PTHR43011:SF1">
    <property type="entry name" value="IRON-SULFUR CLUSTER ASSEMBLY 2 HOMOLOG, MITOCHONDRIAL"/>
    <property type="match status" value="1"/>
</dbReference>
<reference evidence="2 3" key="1">
    <citation type="journal article" date="2016" name="Nat. Commun.">
        <title>Thousands of microbial genomes shed light on interconnected biogeochemical processes in an aquifer system.</title>
        <authorList>
            <person name="Anantharaman K."/>
            <person name="Brown C.T."/>
            <person name="Hug L.A."/>
            <person name="Sharon I."/>
            <person name="Castelle C.J."/>
            <person name="Probst A.J."/>
            <person name="Thomas B.C."/>
            <person name="Singh A."/>
            <person name="Wilkins M.J."/>
            <person name="Karaoz U."/>
            <person name="Brodie E.L."/>
            <person name="Williams K.H."/>
            <person name="Hubbard S.S."/>
            <person name="Banfield J.F."/>
        </authorList>
    </citation>
    <scope>NUCLEOTIDE SEQUENCE [LARGE SCALE GENOMIC DNA]</scope>
</reference>
<feature type="domain" description="Core" evidence="1">
    <location>
        <begin position="85"/>
        <end position="128"/>
    </location>
</feature>
<dbReference type="GO" id="GO:0016226">
    <property type="term" value="P:iron-sulfur cluster assembly"/>
    <property type="evidence" value="ECO:0007669"/>
    <property type="project" value="InterPro"/>
</dbReference>
<dbReference type="Pfam" id="PF01521">
    <property type="entry name" value="Fe-S_biosyn"/>
    <property type="match status" value="1"/>
</dbReference>
<evidence type="ECO:0000313" key="2">
    <source>
        <dbReference type="EMBL" id="OGY99588.1"/>
    </source>
</evidence>
<comment type="caution">
    <text evidence="2">The sequence shown here is derived from an EMBL/GenBank/DDBJ whole genome shotgun (WGS) entry which is preliminary data.</text>
</comment>
<dbReference type="GO" id="GO:0051537">
    <property type="term" value="F:2 iron, 2 sulfur cluster binding"/>
    <property type="evidence" value="ECO:0007669"/>
    <property type="project" value="UniProtKB-ARBA"/>
</dbReference>
<gene>
    <name evidence="2" type="ORF">A2945_03000</name>
</gene>
<dbReference type="NCBIfam" id="TIGR00049">
    <property type="entry name" value="iron-sulfur cluster assembly accessory protein"/>
    <property type="match status" value="1"/>
</dbReference>
<dbReference type="GO" id="GO:0051539">
    <property type="term" value="F:4 iron, 4 sulfur cluster binding"/>
    <property type="evidence" value="ECO:0007669"/>
    <property type="project" value="TreeGrafter"/>
</dbReference>
<evidence type="ECO:0000313" key="3">
    <source>
        <dbReference type="Proteomes" id="UP000178880"/>
    </source>
</evidence>
<evidence type="ECO:0000259" key="1">
    <source>
        <dbReference type="Pfam" id="PF01521"/>
    </source>
</evidence>
<organism evidence="2 3">
    <name type="scientific">Candidatus Liptonbacteria bacterium RIFCSPLOWO2_01_FULL_52_25</name>
    <dbReference type="NCBI Taxonomy" id="1798650"/>
    <lineage>
        <taxon>Bacteria</taxon>
        <taxon>Candidatus Liptoniibacteriota</taxon>
    </lineage>
</organism>
<dbReference type="Gene3D" id="2.60.300.12">
    <property type="entry name" value="HesB-like domain"/>
    <property type="match status" value="1"/>
</dbReference>
<accession>A0A1G2CDW8</accession>
<proteinExistence type="predicted"/>
<dbReference type="InterPro" id="IPR016092">
    <property type="entry name" value="ATAP"/>
</dbReference>
<dbReference type="GO" id="GO:0005506">
    <property type="term" value="F:iron ion binding"/>
    <property type="evidence" value="ECO:0007669"/>
    <property type="project" value="TreeGrafter"/>
</dbReference>